<comment type="function">
    <text evidence="1">Involved in the TonB-dependent energy-dependent transport of various receptor-bound substrates.</text>
</comment>
<organism evidence="14 15">
    <name type="scientific">Parasphingopyxis lamellibrachiae</name>
    <dbReference type="NCBI Taxonomy" id="680125"/>
    <lineage>
        <taxon>Bacteria</taxon>
        <taxon>Pseudomonadati</taxon>
        <taxon>Pseudomonadota</taxon>
        <taxon>Alphaproteobacteria</taxon>
        <taxon>Sphingomonadales</taxon>
        <taxon>Sphingomonadaceae</taxon>
        <taxon>Parasphingopyxis</taxon>
    </lineage>
</organism>
<reference evidence="14 15" key="1">
    <citation type="submission" date="2018-07" db="EMBL/GenBank/DDBJ databases">
        <title>Genomic Encyclopedia of Type Strains, Phase IV (KMG-IV): sequencing the most valuable type-strain genomes for metagenomic binning, comparative biology and taxonomic classification.</title>
        <authorList>
            <person name="Goeker M."/>
        </authorList>
    </citation>
    <scope>NUCLEOTIDE SEQUENCE [LARGE SCALE GENOMIC DNA]</scope>
    <source>
        <strain evidence="14 15">DSM 26725</strain>
    </source>
</reference>
<keyword evidence="5 12" id="KW-0813">Transport</keyword>
<dbReference type="PANTHER" id="PTHR30558">
    <property type="entry name" value="EXBD MEMBRANE COMPONENT OF PMF-DRIVEN MACROMOLECULE IMPORT SYSTEM"/>
    <property type="match status" value="1"/>
</dbReference>
<keyword evidence="15" id="KW-1185">Reference proteome</keyword>
<dbReference type="PANTHER" id="PTHR30558:SF12">
    <property type="entry name" value="BIOPOLYMER TRANSPORT PROTEIN EXBD"/>
    <property type="match status" value="1"/>
</dbReference>
<proteinExistence type="inferred from homology"/>
<name>A0A3D9FEC3_9SPHN</name>
<evidence type="ECO:0000313" key="15">
    <source>
        <dbReference type="Proteomes" id="UP000256310"/>
    </source>
</evidence>
<evidence type="ECO:0000256" key="1">
    <source>
        <dbReference type="ARBA" id="ARBA00003540"/>
    </source>
</evidence>
<keyword evidence="6" id="KW-1003">Cell membrane</keyword>
<keyword evidence="11 13" id="KW-0472">Membrane</keyword>
<evidence type="ECO:0000256" key="8">
    <source>
        <dbReference type="ARBA" id="ARBA00022692"/>
    </source>
</evidence>
<evidence type="ECO:0000256" key="3">
    <source>
        <dbReference type="ARBA" id="ARBA00005811"/>
    </source>
</evidence>
<keyword evidence="9 12" id="KW-0653">Protein transport</keyword>
<keyword evidence="8 12" id="KW-0812">Transmembrane</keyword>
<dbReference type="GO" id="GO:0022857">
    <property type="term" value="F:transmembrane transporter activity"/>
    <property type="evidence" value="ECO:0007669"/>
    <property type="project" value="InterPro"/>
</dbReference>
<dbReference type="Pfam" id="PF02472">
    <property type="entry name" value="ExbD"/>
    <property type="match status" value="1"/>
</dbReference>
<comment type="similarity">
    <text evidence="3 12">Belongs to the ExbD/TolR family.</text>
</comment>
<keyword evidence="10 13" id="KW-1133">Transmembrane helix</keyword>
<comment type="subunit">
    <text evidence="4">The accessory proteins ExbB and ExbD seem to form a complex with TonB.</text>
</comment>
<dbReference type="EMBL" id="QRDP01000004">
    <property type="protein sequence ID" value="RED16139.1"/>
    <property type="molecule type" value="Genomic_DNA"/>
</dbReference>
<dbReference type="GO" id="GO:0015031">
    <property type="term" value="P:protein transport"/>
    <property type="evidence" value="ECO:0007669"/>
    <property type="project" value="UniProtKB-KW"/>
</dbReference>
<evidence type="ECO:0000256" key="11">
    <source>
        <dbReference type="ARBA" id="ARBA00023136"/>
    </source>
</evidence>
<dbReference type="InterPro" id="IPR003400">
    <property type="entry name" value="ExbD"/>
</dbReference>
<evidence type="ECO:0000256" key="2">
    <source>
        <dbReference type="ARBA" id="ARBA00004249"/>
    </source>
</evidence>
<dbReference type="RefSeq" id="WP_116235580.1">
    <property type="nucleotide sequence ID" value="NZ_QRDP01000004.1"/>
</dbReference>
<accession>A0A3D9FEC3</accession>
<evidence type="ECO:0000256" key="9">
    <source>
        <dbReference type="ARBA" id="ARBA00022927"/>
    </source>
</evidence>
<dbReference type="Gene3D" id="3.30.420.270">
    <property type="match status" value="1"/>
</dbReference>
<dbReference type="AlphaFoldDB" id="A0A3D9FEC3"/>
<evidence type="ECO:0000256" key="4">
    <source>
        <dbReference type="ARBA" id="ARBA00011471"/>
    </source>
</evidence>
<gene>
    <name evidence="14" type="ORF">DFR46_1154</name>
</gene>
<evidence type="ECO:0000256" key="6">
    <source>
        <dbReference type="ARBA" id="ARBA00022475"/>
    </source>
</evidence>
<dbReference type="GO" id="GO:0005886">
    <property type="term" value="C:plasma membrane"/>
    <property type="evidence" value="ECO:0007669"/>
    <property type="project" value="UniProtKB-SubCell"/>
</dbReference>
<evidence type="ECO:0000256" key="12">
    <source>
        <dbReference type="RuleBase" id="RU003879"/>
    </source>
</evidence>
<comment type="subcellular location">
    <subcellularLocation>
        <location evidence="2">Cell inner membrane</location>
        <topology evidence="2">Single-pass type II membrane protein</topology>
    </subcellularLocation>
    <subcellularLocation>
        <location evidence="12">Cell membrane</location>
        <topology evidence="12">Single-pass type II membrane protein</topology>
    </subcellularLocation>
</comment>
<evidence type="ECO:0000256" key="13">
    <source>
        <dbReference type="SAM" id="Phobius"/>
    </source>
</evidence>
<evidence type="ECO:0000256" key="7">
    <source>
        <dbReference type="ARBA" id="ARBA00022519"/>
    </source>
</evidence>
<evidence type="ECO:0000256" key="5">
    <source>
        <dbReference type="ARBA" id="ARBA00022448"/>
    </source>
</evidence>
<sequence>MGGKVGPAAAEDDPMIDINTTPLIDVLLVLLIMFIITIPIQTHAVKIDLPVANDDPPPDNPIDPIKNEVYISPTDQILWNGEPVTTQTLRQYLDITVTMTPVPELHMFPDAQARYNTVDNVLAVTRRAQVTNMGFIGNDQYRQF</sequence>
<evidence type="ECO:0000313" key="14">
    <source>
        <dbReference type="EMBL" id="RED16139.1"/>
    </source>
</evidence>
<protein>
    <submittedName>
        <fullName evidence="14">Outer membrane transport energization protein ExbD</fullName>
    </submittedName>
</protein>
<feature type="transmembrane region" description="Helical" evidence="13">
    <location>
        <begin position="20"/>
        <end position="40"/>
    </location>
</feature>
<keyword evidence="7" id="KW-0997">Cell inner membrane</keyword>
<comment type="caution">
    <text evidence="14">The sequence shown here is derived from an EMBL/GenBank/DDBJ whole genome shotgun (WGS) entry which is preliminary data.</text>
</comment>
<dbReference type="Proteomes" id="UP000256310">
    <property type="component" value="Unassembled WGS sequence"/>
</dbReference>
<dbReference type="OrthoDB" id="9798629at2"/>
<evidence type="ECO:0000256" key="10">
    <source>
        <dbReference type="ARBA" id="ARBA00022989"/>
    </source>
</evidence>